<gene>
    <name evidence="1" type="ORF">QFC24_005763</name>
</gene>
<comment type="caution">
    <text evidence="1">The sequence shown here is derived from an EMBL/GenBank/DDBJ whole genome shotgun (WGS) entry which is preliminary data.</text>
</comment>
<reference evidence="1" key="1">
    <citation type="submission" date="2023-04" db="EMBL/GenBank/DDBJ databases">
        <title>Draft Genome sequencing of Naganishia species isolated from polar environments using Oxford Nanopore Technology.</title>
        <authorList>
            <person name="Leo P."/>
            <person name="Venkateswaran K."/>
        </authorList>
    </citation>
    <scope>NUCLEOTIDE SEQUENCE</scope>
    <source>
        <strain evidence="1">DBVPG 5303</strain>
    </source>
</reference>
<organism evidence="1 2">
    <name type="scientific">Naganishia onofrii</name>
    <dbReference type="NCBI Taxonomy" id="1851511"/>
    <lineage>
        <taxon>Eukaryota</taxon>
        <taxon>Fungi</taxon>
        <taxon>Dikarya</taxon>
        <taxon>Basidiomycota</taxon>
        <taxon>Agaricomycotina</taxon>
        <taxon>Tremellomycetes</taxon>
        <taxon>Filobasidiales</taxon>
        <taxon>Filobasidiaceae</taxon>
        <taxon>Naganishia</taxon>
    </lineage>
</organism>
<name>A0ACC2X7P5_9TREE</name>
<dbReference type="Proteomes" id="UP001234202">
    <property type="component" value="Unassembled WGS sequence"/>
</dbReference>
<accession>A0ACC2X7P5</accession>
<dbReference type="EMBL" id="JASBWV010000025">
    <property type="protein sequence ID" value="KAJ9119292.1"/>
    <property type="molecule type" value="Genomic_DNA"/>
</dbReference>
<keyword evidence="2" id="KW-1185">Reference proteome</keyword>
<evidence type="ECO:0000313" key="1">
    <source>
        <dbReference type="EMBL" id="KAJ9119292.1"/>
    </source>
</evidence>
<evidence type="ECO:0000313" key="2">
    <source>
        <dbReference type="Proteomes" id="UP001234202"/>
    </source>
</evidence>
<protein>
    <submittedName>
        <fullName evidence="1">Uncharacterized protein</fullName>
    </submittedName>
</protein>
<proteinExistence type="predicted"/>
<sequence length="493" mass="56645">MHHIDRLKQAVTTYLEAVTPGGILAFGLGYLCLQSILRFRRERAIIQRYRRSTASTLDNDSKTPHSAGSPDGVKVDDGRQGLDLSKMSFLQASEIQRDLSHLEFPYTFGHSLELGFIQVCTLAPSGAARRRLMSFLRTLQTLAFPCPAKILNDTRQISRPDAMPKRLADTSILMQNIFNFPPDHPRFQLAISRINYIHSRYTRIQNPDMLYTLAVFACNPWDYVDRDEWRQMNALEVAGLGTFWMNIGECLKVDMTGIKNMAVTHPSVNESGQEDVAAYTSSGVEGWRDGYDFMLDLRAYMRWHEAEYAEFSTDVDALVSTTFDVGTQYIPTAALKRLVKDILVTEFHEKWQRAMGRAPPNTWTSSIFRRFISLRRFYLRYLALPAFWSSERTSPDPDPKTGLYQQVDYVTFPYYVRPSLWNRYGPATWPSWLFGVPLPGDDGAKYRPEGYSLEEIGPEKMEGKGKEWMEKDRRWCQERIGASTCPFAAMMRQ</sequence>